<dbReference type="EMBL" id="JAMYEC010000007">
    <property type="protein sequence ID" value="MDX2335591.1"/>
    <property type="molecule type" value="Genomic_DNA"/>
</dbReference>
<gene>
    <name evidence="1" type="ORF">NJD11_11660</name>
</gene>
<dbReference type="Proteomes" id="UP001272940">
    <property type="component" value="Unassembled WGS sequence"/>
</dbReference>
<accession>A0ABU4KRE0</accession>
<dbReference type="RefSeq" id="WP_003167202.1">
    <property type="nucleotide sequence ID" value="NZ_JAMYEC010000007.1"/>
</dbReference>
<proteinExistence type="predicted"/>
<keyword evidence="2" id="KW-1185">Reference proteome</keyword>
<evidence type="ECO:0000313" key="2">
    <source>
        <dbReference type="Proteomes" id="UP001272940"/>
    </source>
</evidence>
<name>A0ABU4KRE0_BREVE</name>
<reference evidence="1 2" key="1">
    <citation type="journal article" date="2023" name="FEMS Microbes">
        <title>Whole genomes of deep-sea sponge-associated bacteria exhibit high novel natural product potential.</title>
        <authorList>
            <person name="Hesketh-Best P.J."/>
            <person name="January G.G."/>
            <person name="Koch M.J."/>
            <person name="Warburton P.J."/>
            <person name="Howell K.L."/>
            <person name="Upton M."/>
        </authorList>
    </citation>
    <scope>NUCLEOTIDE SEQUENCE [LARGE SCALE GENOMIC DNA]</scope>
    <source>
        <strain evidence="1 2">PC206-O</strain>
    </source>
</reference>
<evidence type="ECO:0000313" key="1">
    <source>
        <dbReference type="EMBL" id="MDX2335591.1"/>
    </source>
</evidence>
<protein>
    <submittedName>
        <fullName evidence="1">Helix-turn-helix domain-containing protein</fullName>
    </submittedName>
</protein>
<sequence length="83" mass="9196">MTEPRLFTEKEAAEYLGLPAASVRKLSFGHVRLGTRHRYDRKVLDAHLDRLAGLDSSAELNVNKADAELARFIADHPDAARGP</sequence>
<comment type="caution">
    <text evidence="1">The sequence shown here is derived from an EMBL/GenBank/DDBJ whole genome shotgun (WGS) entry which is preliminary data.</text>
</comment>
<organism evidence="1 2">
    <name type="scientific">Brevundimonas vesicularis</name>
    <name type="common">Pseudomonas vesicularis</name>
    <dbReference type="NCBI Taxonomy" id="41276"/>
    <lineage>
        <taxon>Bacteria</taxon>
        <taxon>Pseudomonadati</taxon>
        <taxon>Pseudomonadota</taxon>
        <taxon>Alphaproteobacteria</taxon>
        <taxon>Caulobacterales</taxon>
        <taxon>Caulobacteraceae</taxon>
        <taxon>Brevundimonas</taxon>
    </lineage>
</organism>